<organism evidence="9 10">
    <name type="scientific">Salinisphaera aquimarina</name>
    <dbReference type="NCBI Taxonomy" id="2094031"/>
    <lineage>
        <taxon>Bacteria</taxon>
        <taxon>Pseudomonadati</taxon>
        <taxon>Pseudomonadota</taxon>
        <taxon>Gammaproteobacteria</taxon>
        <taxon>Salinisphaerales</taxon>
        <taxon>Salinisphaeraceae</taxon>
        <taxon>Salinisphaera</taxon>
    </lineage>
</organism>
<dbReference type="Gene3D" id="2.30.30.760">
    <property type="match status" value="1"/>
</dbReference>
<dbReference type="Gene3D" id="3.90.1210.10">
    <property type="entry name" value="Antifreeze-like/N-acetylneuraminic acid synthase C-terminal domain"/>
    <property type="match status" value="1"/>
</dbReference>
<accession>A0ABV7EN67</accession>
<name>A0ABV7EN67_9GAMM</name>
<dbReference type="CDD" id="cd11614">
    <property type="entry name" value="SAF_CpaB_FlgA_like"/>
    <property type="match status" value="1"/>
</dbReference>
<gene>
    <name evidence="9" type="primary">flgA</name>
    <name evidence="9" type="ORF">ACFOSU_09755</name>
</gene>
<sequence length="240" mass="25167">MKPGKSGRITARATAARGLAGLFLWCLTGAAAANSSLSTTLEDSIVSFLEAHSDAAPEQLHIAIAESAARMGPCRAPEPFLPGRSQRVAGRLTVGVRCPGDAPSLRYYQADVAVEAPYYVATRTIDPGETIRPADLRQVTGEITRLAGNVATRADELVGRVAVRRIAADLPLRVSMVAEPRVIERGAHVRVISRGNGFSITTEGKALDSATRGGRLRVSTDGGAVVRGMAEAANTVVVGR</sequence>
<dbReference type="SMART" id="SM00858">
    <property type="entry name" value="SAF"/>
    <property type="match status" value="1"/>
</dbReference>
<reference evidence="10" key="1">
    <citation type="journal article" date="2019" name="Int. J. Syst. Evol. Microbiol.">
        <title>The Global Catalogue of Microorganisms (GCM) 10K type strain sequencing project: providing services to taxonomists for standard genome sequencing and annotation.</title>
        <authorList>
            <consortium name="The Broad Institute Genomics Platform"/>
            <consortium name="The Broad Institute Genome Sequencing Center for Infectious Disease"/>
            <person name="Wu L."/>
            <person name="Ma J."/>
        </authorList>
    </citation>
    <scope>NUCLEOTIDE SEQUENCE [LARGE SCALE GENOMIC DNA]</scope>
    <source>
        <strain evidence="10">KCTC 52640</strain>
    </source>
</reference>
<feature type="chain" id="PRO_5044973406" description="Flagella basal body P-ring formation protein FlgA" evidence="7">
    <location>
        <begin position="34"/>
        <end position="240"/>
    </location>
</feature>
<keyword evidence="9" id="KW-0966">Cell projection</keyword>
<dbReference type="EMBL" id="JBHRSS010000003">
    <property type="protein sequence ID" value="MFC3104178.1"/>
    <property type="molecule type" value="Genomic_DNA"/>
</dbReference>
<dbReference type="NCBIfam" id="TIGR03170">
    <property type="entry name" value="flgA_cterm"/>
    <property type="match status" value="1"/>
</dbReference>
<dbReference type="InterPro" id="IPR013974">
    <property type="entry name" value="SAF"/>
</dbReference>
<comment type="function">
    <text evidence="6 7">Involved in the assembly process of the P-ring formation. It may associate with FlgF on the rod constituting a structure essential for the P-ring assembly or may act as a modulator protein for the P-ring assembly.</text>
</comment>
<dbReference type="RefSeq" id="WP_380688909.1">
    <property type="nucleotide sequence ID" value="NZ_JBHRSS010000003.1"/>
</dbReference>
<evidence type="ECO:0000256" key="5">
    <source>
        <dbReference type="ARBA" id="ARBA00022764"/>
    </source>
</evidence>
<evidence type="ECO:0000259" key="8">
    <source>
        <dbReference type="SMART" id="SM00858"/>
    </source>
</evidence>
<evidence type="ECO:0000256" key="3">
    <source>
        <dbReference type="ARBA" id="ARBA00014754"/>
    </source>
</evidence>
<comment type="similarity">
    <text evidence="2 7">Belongs to the FlgA family.</text>
</comment>
<dbReference type="PANTHER" id="PTHR36307">
    <property type="entry name" value="FLAGELLA BASAL BODY P-RING FORMATION PROTEIN FLGA"/>
    <property type="match status" value="1"/>
</dbReference>
<evidence type="ECO:0000256" key="1">
    <source>
        <dbReference type="ARBA" id="ARBA00004418"/>
    </source>
</evidence>
<keyword evidence="7" id="KW-1005">Bacterial flagellum biogenesis</keyword>
<keyword evidence="4 7" id="KW-0732">Signal</keyword>
<evidence type="ECO:0000256" key="7">
    <source>
        <dbReference type="RuleBase" id="RU362063"/>
    </source>
</evidence>
<protein>
    <recommendedName>
        <fullName evidence="3 7">Flagella basal body P-ring formation protein FlgA</fullName>
    </recommendedName>
</protein>
<keyword evidence="5 7" id="KW-0574">Periplasm</keyword>
<evidence type="ECO:0000313" key="9">
    <source>
        <dbReference type="EMBL" id="MFC3104178.1"/>
    </source>
</evidence>
<evidence type="ECO:0000256" key="4">
    <source>
        <dbReference type="ARBA" id="ARBA00022729"/>
    </source>
</evidence>
<dbReference type="Proteomes" id="UP001595462">
    <property type="component" value="Unassembled WGS sequence"/>
</dbReference>
<dbReference type="Pfam" id="PF17656">
    <property type="entry name" value="ChapFlgA_N"/>
    <property type="match status" value="1"/>
</dbReference>
<proteinExistence type="inferred from homology"/>
<comment type="caution">
    <text evidence="9">The sequence shown here is derived from an EMBL/GenBank/DDBJ whole genome shotgun (WGS) entry which is preliminary data.</text>
</comment>
<dbReference type="InterPro" id="IPR041231">
    <property type="entry name" value="FlgA_N"/>
</dbReference>
<dbReference type="InterPro" id="IPR017585">
    <property type="entry name" value="SAF_FlgA"/>
</dbReference>
<dbReference type="Pfam" id="PF13144">
    <property type="entry name" value="ChapFlgA"/>
    <property type="match status" value="1"/>
</dbReference>
<evidence type="ECO:0000256" key="6">
    <source>
        <dbReference type="ARBA" id="ARBA00025643"/>
    </source>
</evidence>
<keyword evidence="9" id="KW-0282">Flagellum</keyword>
<dbReference type="InterPro" id="IPR039246">
    <property type="entry name" value="Flagellar_FlgA"/>
</dbReference>
<evidence type="ECO:0000313" key="10">
    <source>
        <dbReference type="Proteomes" id="UP001595462"/>
    </source>
</evidence>
<evidence type="ECO:0000256" key="2">
    <source>
        <dbReference type="ARBA" id="ARBA00010474"/>
    </source>
</evidence>
<dbReference type="PANTHER" id="PTHR36307:SF1">
    <property type="entry name" value="FLAGELLA BASAL BODY P-RING FORMATION PROTEIN FLGA"/>
    <property type="match status" value="1"/>
</dbReference>
<feature type="domain" description="SAF" evidence="8">
    <location>
        <begin position="116"/>
        <end position="178"/>
    </location>
</feature>
<keyword evidence="9" id="KW-0969">Cilium</keyword>
<feature type="signal peptide" evidence="7">
    <location>
        <begin position="1"/>
        <end position="33"/>
    </location>
</feature>
<comment type="subcellular location">
    <subcellularLocation>
        <location evidence="1 7">Periplasm</location>
    </subcellularLocation>
</comment>
<keyword evidence="10" id="KW-1185">Reference proteome</keyword>